<protein>
    <submittedName>
        <fullName evidence="4">Peptidase family M28</fullName>
    </submittedName>
</protein>
<evidence type="ECO:0000313" key="5">
    <source>
        <dbReference type="Proteomes" id="UP000198824"/>
    </source>
</evidence>
<evidence type="ECO:0000256" key="2">
    <source>
        <dbReference type="SAM" id="SignalP"/>
    </source>
</evidence>
<dbReference type="AlphaFoldDB" id="A0A1I6KZY4"/>
<feature type="domain" description="Peptidase M28" evidence="3">
    <location>
        <begin position="173"/>
        <end position="383"/>
    </location>
</feature>
<dbReference type="PANTHER" id="PTHR12147">
    <property type="entry name" value="METALLOPEPTIDASE M28 FAMILY MEMBER"/>
    <property type="match status" value="1"/>
</dbReference>
<gene>
    <name evidence="4" type="ORF">SAMN05192580_2076</name>
</gene>
<accession>A0A1I6KZY4</accession>
<proteinExistence type="predicted"/>
<dbReference type="GO" id="GO:0006508">
    <property type="term" value="P:proteolysis"/>
    <property type="evidence" value="ECO:0007669"/>
    <property type="project" value="InterPro"/>
</dbReference>
<dbReference type="PANTHER" id="PTHR12147:SF26">
    <property type="entry name" value="PEPTIDASE M28 DOMAIN-CONTAINING PROTEIN"/>
    <property type="match status" value="1"/>
</dbReference>
<dbReference type="Proteomes" id="UP000198824">
    <property type="component" value="Unassembled WGS sequence"/>
</dbReference>
<dbReference type="EMBL" id="FOZG01000002">
    <property type="protein sequence ID" value="SFR96793.1"/>
    <property type="molecule type" value="Genomic_DNA"/>
</dbReference>
<organism evidence="4 5">
    <name type="scientific">Sphingomonas jatrophae</name>
    <dbReference type="NCBI Taxonomy" id="1166337"/>
    <lineage>
        <taxon>Bacteria</taxon>
        <taxon>Pseudomonadati</taxon>
        <taxon>Pseudomonadota</taxon>
        <taxon>Alphaproteobacteria</taxon>
        <taxon>Sphingomonadales</taxon>
        <taxon>Sphingomonadaceae</taxon>
        <taxon>Sphingomonas</taxon>
    </lineage>
</organism>
<dbReference type="RefSeq" id="WP_093314301.1">
    <property type="nucleotide sequence ID" value="NZ_FOZG01000002.1"/>
</dbReference>
<dbReference type="STRING" id="1166337.SAMN05192580_2076"/>
<evidence type="ECO:0000256" key="1">
    <source>
        <dbReference type="SAM" id="MobiDB-lite"/>
    </source>
</evidence>
<sequence>MSETPAAAKARSLHRTICALLAIGLASPALAQPAAVSVDPVRVLVKRLDLERYKATIKALTKFGDRRQGTARNRAATDWIEAQLKSYGCTNTERLKYTFGEEPVHRVAPAKAVVAAGSEEPGLSVGGGRSRGFTRPTGVNSDPAAQPDARLRALNAPPAVPGMREQVYCTKIGTAHPEEMYIVSAHMDGIGFGEAANDDGSGTALVMELARVFSSPDVQTDRSIRFILWNNEETGLNGAKAYVEQRAALQGRESPAGSGRYPEPKWLGVMQHDMMLFDHGMPGADGSLSPVQRPEADVNIEYQASSKLAARSQELAWALQAANERYASDYPAAVGRHMTNTDSTPFMDLVPAVSLRENERGAQVGSGWDPQWHQPTDLYATYSDKDFLLGLNAAQTTLAATARLAGATLR</sequence>
<feature type="signal peptide" evidence="2">
    <location>
        <begin position="1"/>
        <end position="31"/>
    </location>
</feature>
<reference evidence="4 5" key="1">
    <citation type="submission" date="2016-10" db="EMBL/GenBank/DDBJ databases">
        <authorList>
            <person name="de Groot N.N."/>
        </authorList>
    </citation>
    <scope>NUCLEOTIDE SEQUENCE [LARGE SCALE GENOMIC DNA]</scope>
    <source>
        <strain evidence="4 5">S5-249</strain>
    </source>
</reference>
<dbReference type="InterPro" id="IPR045175">
    <property type="entry name" value="M28_fam"/>
</dbReference>
<feature type="chain" id="PRO_5011470808" evidence="2">
    <location>
        <begin position="32"/>
        <end position="410"/>
    </location>
</feature>
<name>A0A1I6KZY4_9SPHN</name>
<evidence type="ECO:0000259" key="3">
    <source>
        <dbReference type="Pfam" id="PF04389"/>
    </source>
</evidence>
<dbReference type="Pfam" id="PF04389">
    <property type="entry name" value="Peptidase_M28"/>
    <property type="match status" value="1"/>
</dbReference>
<keyword evidence="5" id="KW-1185">Reference proteome</keyword>
<keyword evidence="2" id="KW-0732">Signal</keyword>
<evidence type="ECO:0000313" key="4">
    <source>
        <dbReference type="EMBL" id="SFR96793.1"/>
    </source>
</evidence>
<dbReference type="OrthoDB" id="9769665at2"/>
<dbReference type="Gene3D" id="3.40.630.10">
    <property type="entry name" value="Zn peptidases"/>
    <property type="match status" value="1"/>
</dbReference>
<feature type="region of interest" description="Disordered" evidence="1">
    <location>
        <begin position="118"/>
        <end position="145"/>
    </location>
</feature>
<dbReference type="InterPro" id="IPR007484">
    <property type="entry name" value="Peptidase_M28"/>
</dbReference>
<dbReference type="GO" id="GO:0008235">
    <property type="term" value="F:metalloexopeptidase activity"/>
    <property type="evidence" value="ECO:0007669"/>
    <property type="project" value="InterPro"/>
</dbReference>
<dbReference type="SUPFAM" id="SSF53187">
    <property type="entry name" value="Zn-dependent exopeptidases"/>
    <property type="match status" value="1"/>
</dbReference>